<dbReference type="Proteomes" id="UP000241818">
    <property type="component" value="Unassembled WGS sequence"/>
</dbReference>
<evidence type="ECO:0000313" key="2">
    <source>
        <dbReference type="EMBL" id="PSS13040.1"/>
    </source>
</evidence>
<reference evidence="2 3" key="1">
    <citation type="journal article" date="2018" name="New Phytol.">
        <title>Comparative genomics and transcriptomics depict ericoid mycorrhizal fungi as versatile saprotrophs and plant mutualists.</title>
        <authorList>
            <person name="Martino E."/>
            <person name="Morin E."/>
            <person name="Grelet G.A."/>
            <person name="Kuo A."/>
            <person name="Kohler A."/>
            <person name="Daghino S."/>
            <person name="Barry K.W."/>
            <person name="Cichocki N."/>
            <person name="Clum A."/>
            <person name="Dockter R.B."/>
            <person name="Hainaut M."/>
            <person name="Kuo R.C."/>
            <person name="LaButti K."/>
            <person name="Lindahl B.D."/>
            <person name="Lindquist E.A."/>
            <person name="Lipzen A."/>
            <person name="Khouja H.R."/>
            <person name="Magnuson J."/>
            <person name="Murat C."/>
            <person name="Ohm R.A."/>
            <person name="Singer S.W."/>
            <person name="Spatafora J.W."/>
            <person name="Wang M."/>
            <person name="Veneault-Fourrey C."/>
            <person name="Henrissat B."/>
            <person name="Grigoriev I.V."/>
            <person name="Martin F.M."/>
            <person name="Perotto S."/>
        </authorList>
    </citation>
    <scope>NUCLEOTIDE SEQUENCE [LARGE SCALE GENOMIC DNA]</scope>
    <source>
        <strain evidence="2 3">ATCC 22711</strain>
    </source>
</reference>
<protein>
    <submittedName>
        <fullName evidence="2">Uncharacterized protein</fullName>
    </submittedName>
</protein>
<feature type="compositionally biased region" description="Basic and acidic residues" evidence="1">
    <location>
        <begin position="198"/>
        <end position="216"/>
    </location>
</feature>
<evidence type="ECO:0000256" key="1">
    <source>
        <dbReference type="SAM" id="MobiDB-lite"/>
    </source>
</evidence>
<feature type="compositionally biased region" description="Basic and acidic residues" evidence="1">
    <location>
        <begin position="118"/>
        <end position="140"/>
    </location>
</feature>
<dbReference type="InParanoid" id="A0A2T3AWN2"/>
<gene>
    <name evidence="2" type="ORF">M430DRAFT_60205</name>
</gene>
<feature type="compositionally biased region" description="Polar residues" evidence="1">
    <location>
        <begin position="161"/>
        <end position="170"/>
    </location>
</feature>
<feature type="compositionally biased region" description="Low complexity" evidence="1">
    <location>
        <begin position="33"/>
        <end position="49"/>
    </location>
</feature>
<organism evidence="2 3">
    <name type="scientific">Amorphotheca resinae ATCC 22711</name>
    <dbReference type="NCBI Taxonomy" id="857342"/>
    <lineage>
        <taxon>Eukaryota</taxon>
        <taxon>Fungi</taxon>
        <taxon>Dikarya</taxon>
        <taxon>Ascomycota</taxon>
        <taxon>Pezizomycotina</taxon>
        <taxon>Leotiomycetes</taxon>
        <taxon>Helotiales</taxon>
        <taxon>Amorphothecaceae</taxon>
        <taxon>Amorphotheca</taxon>
    </lineage>
</organism>
<sequence>MIAAIMTPPREVSKIVYGPSEAIKRIPPALAALPLRPQTPEAAAALATPDPTPTPSPPQHEGCTTSSPSRTPLPVRSREKPTGIYAPRRYTADDLSTDTEELTPRPRPKPGCVTDPVSGRERKRIMTDDFPKSRMRKFEERRRRAVRLQIQREKECRAETTAATGLQYSASSEDSEDSECEIRRTRPGFVFDRVINKERKRNMMDDFKEVKHEERRRQRKRRRQE</sequence>
<dbReference type="AlphaFoldDB" id="A0A2T3AWN2"/>
<feature type="region of interest" description="Disordered" evidence="1">
    <location>
        <begin position="155"/>
        <end position="181"/>
    </location>
</feature>
<feature type="region of interest" description="Disordered" evidence="1">
    <location>
        <begin position="198"/>
        <end position="225"/>
    </location>
</feature>
<dbReference type="GeneID" id="36576929"/>
<name>A0A2T3AWN2_AMORE</name>
<evidence type="ECO:0000313" key="3">
    <source>
        <dbReference type="Proteomes" id="UP000241818"/>
    </source>
</evidence>
<dbReference type="EMBL" id="KZ679014">
    <property type="protein sequence ID" value="PSS13040.1"/>
    <property type="molecule type" value="Genomic_DNA"/>
</dbReference>
<keyword evidence="3" id="KW-1185">Reference proteome</keyword>
<dbReference type="RefSeq" id="XP_024719031.1">
    <property type="nucleotide sequence ID" value="XM_024868848.1"/>
</dbReference>
<proteinExistence type="predicted"/>
<feature type="region of interest" description="Disordered" evidence="1">
    <location>
        <begin position="33"/>
        <end position="140"/>
    </location>
</feature>
<accession>A0A2T3AWN2</accession>